<keyword evidence="13" id="KW-1185">Reference proteome</keyword>
<dbReference type="InterPro" id="IPR001789">
    <property type="entry name" value="Sig_transdc_resp-reg_receiver"/>
</dbReference>
<evidence type="ECO:0000256" key="8">
    <source>
        <dbReference type="PROSITE-ProRule" id="PRU00169"/>
    </source>
</evidence>
<dbReference type="FunFam" id="3.40.50.2300:FF:000001">
    <property type="entry name" value="DNA-binding response regulator PhoB"/>
    <property type="match status" value="1"/>
</dbReference>
<protein>
    <recommendedName>
        <fullName evidence="1">Stage 0 sporulation protein A homolog</fullName>
    </recommendedName>
</protein>
<evidence type="ECO:0000256" key="5">
    <source>
        <dbReference type="ARBA" id="ARBA00023125"/>
    </source>
</evidence>
<evidence type="ECO:0000259" key="10">
    <source>
        <dbReference type="PROSITE" id="PS50110"/>
    </source>
</evidence>
<dbReference type="HOGENOM" id="CLU_000445_30_4_9"/>
<dbReference type="Gene3D" id="1.10.10.10">
    <property type="entry name" value="Winged helix-like DNA-binding domain superfamily/Winged helix DNA-binding domain"/>
    <property type="match status" value="1"/>
</dbReference>
<dbReference type="CDD" id="cd17574">
    <property type="entry name" value="REC_OmpR"/>
    <property type="match status" value="1"/>
</dbReference>
<keyword evidence="2 8" id="KW-0597">Phosphoprotein</keyword>
<name>U2Q412_EUBRA</name>
<dbReference type="eggNOG" id="COG0745">
    <property type="taxonomic scope" value="Bacteria"/>
</dbReference>
<dbReference type="FunFam" id="1.10.10.10:FF:000018">
    <property type="entry name" value="DNA-binding response regulator ResD"/>
    <property type="match status" value="1"/>
</dbReference>
<dbReference type="PANTHER" id="PTHR48111:SF21">
    <property type="entry name" value="DNA-BINDING DUAL MASTER TRANSCRIPTIONAL REGULATOR RPAA"/>
    <property type="match status" value="1"/>
</dbReference>
<gene>
    <name evidence="12" type="ORF">HMPREF0373_00585</name>
</gene>
<dbReference type="EMBL" id="AWVJ01000042">
    <property type="protein sequence ID" value="ERK50764.1"/>
    <property type="molecule type" value="Genomic_DNA"/>
</dbReference>
<evidence type="ECO:0000256" key="3">
    <source>
        <dbReference type="ARBA" id="ARBA00023012"/>
    </source>
</evidence>
<dbReference type="SMART" id="SM00862">
    <property type="entry name" value="Trans_reg_C"/>
    <property type="match status" value="1"/>
</dbReference>
<evidence type="ECO:0000256" key="2">
    <source>
        <dbReference type="ARBA" id="ARBA00022553"/>
    </source>
</evidence>
<dbReference type="Gene3D" id="6.10.250.690">
    <property type="match status" value="1"/>
</dbReference>
<evidence type="ECO:0000256" key="9">
    <source>
        <dbReference type="PROSITE-ProRule" id="PRU01091"/>
    </source>
</evidence>
<feature type="DNA-binding region" description="OmpR/PhoB-type" evidence="9">
    <location>
        <begin position="173"/>
        <end position="269"/>
    </location>
</feature>
<reference evidence="12 13" key="1">
    <citation type="submission" date="2013-06" db="EMBL/GenBank/DDBJ databases">
        <authorList>
            <person name="Weinstock G."/>
            <person name="Sodergren E."/>
            <person name="Lobos E.A."/>
            <person name="Fulton L."/>
            <person name="Fulton R."/>
            <person name="Courtney L."/>
            <person name="Fronick C."/>
            <person name="O'Laughlin M."/>
            <person name="Godfrey J."/>
            <person name="Wilson R.M."/>
            <person name="Miner T."/>
            <person name="Farmer C."/>
            <person name="Delehaunty K."/>
            <person name="Cordes M."/>
            <person name="Minx P."/>
            <person name="Tomlinson C."/>
            <person name="Chen J."/>
            <person name="Wollam A."/>
            <person name="Pepin K.H."/>
            <person name="Bhonagiri V."/>
            <person name="Zhang X."/>
            <person name="Warren W."/>
            <person name="Mitreva M."/>
            <person name="Mardis E.R."/>
            <person name="Wilson R.K."/>
        </authorList>
    </citation>
    <scope>NUCLEOTIDE SEQUENCE [LARGE SCALE GENOMIC DNA]</scope>
    <source>
        <strain evidence="12 13">ATCC 29099</strain>
    </source>
</reference>
<evidence type="ECO:0000256" key="4">
    <source>
        <dbReference type="ARBA" id="ARBA00023015"/>
    </source>
</evidence>
<evidence type="ECO:0000256" key="6">
    <source>
        <dbReference type="ARBA" id="ARBA00023163"/>
    </source>
</evidence>
<sequence length="273" mass="31834">MQNQRINDIVQIADMAVNKPCATVKIRGSWLENSRLLLFRWIGDMKKRILVVDDEISIRMGIREFAEYQGYDVTGAANGREALELCRQQDFDLIIMDIMMPEMDGYEAYRRIREIKDIPALMLSAKGEEYDKLQGFEAGIDDYVVKPFSIKELMARVNVILMRHEPREEKTQGEIYEFQGLTVNISAREVFVDGVHVELRPKEYDLLFFLVRNRGIVFSRDALLEKVWGFDFMGDDRTVDAQIKMLRHVLGDYRTYIVTYRGAGYKFEAEEKA</sequence>
<dbReference type="PROSITE" id="PS51755">
    <property type="entry name" value="OMPR_PHOB"/>
    <property type="match status" value="1"/>
</dbReference>
<dbReference type="Proteomes" id="UP000016608">
    <property type="component" value="Unassembled WGS sequence"/>
</dbReference>
<dbReference type="PATRIC" id="fig|1256908.3.peg.535"/>
<comment type="function">
    <text evidence="7">May play the central regulatory role in sporulation. It may be an element of the effector pathway responsible for the activation of sporulation genes in response to nutritional stress. Spo0A may act in concert with spo0H (a sigma factor) to control the expression of some genes that are critical to the sporulation process.</text>
</comment>
<comment type="caution">
    <text evidence="12">The sequence shown here is derived from an EMBL/GenBank/DDBJ whole genome shotgun (WGS) entry which is preliminary data.</text>
</comment>
<dbReference type="PANTHER" id="PTHR48111">
    <property type="entry name" value="REGULATOR OF RPOS"/>
    <property type="match status" value="1"/>
</dbReference>
<dbReference type="PROSITE" id="PS50110">
    <property type="entry name" value="RESPONSE_REGULATORY"/>
    <property type="match status" value="1"/>
</dbReference>
<dbReference type="CDD" id="cd00383">
    <property type="entry name" value="trans_reg_C"/>
    <property type="match status" value="1"/>
</dbReference>
<dbReference type="SUPFAM" id="SSF52172">
    <property type="entry name" value="CheY-like"/>
    <property type="match status" value="1"/>
</dbReference>
<dbReference type="InterPro" id="IPR039420">
    <property type="entry name" value="WalR-like"/>
</dbReference>
<dbReference type="Pfam" id="PF00486">
    <property type="entry name" value="Trans_reg_C"/>
    <property type="match status" value="1"/>
</dbReference>
<evidence type="ECO:0000259" key="11">
    <source>
        <dbReference type="PROSITE" id="PS51755"/>
    </source>
</evidence>
<keyword evidence="6" id="KW-0804">Transcription</keyword>
<dbReference type="InterPro" id="IPR036388">
    <property type="entry name" value="WH-like_DNA-bd_sf"/>
</dbReference>
<evidence type="ECO:0000313" key="12">
    <source>
        <dbReference type="EMBL" id="ERK50764.1"/>
    </source>
</evidence>
<feature type="domain" description="OmpR/PhoB-type" evidence="11">
    <location>
        <begin position="173"/>
        <end position="269"/>
    </location>
</feature>
<dbReference type="InterPro" id="IPR001867">
    <property type="entry name" value="OmpR/PhoB-type_DNA-bd"/>
</dbReference>
<dbReference type="Gene3D" id="3.40.50.2300">
    <property type="match status" value="1"/>
</dbReference>
<dbReference type="AlphaFoldDB" id="U2Q412"/>
<feature type="domain" description="Response regulatory" evidence="10">
    <location>
        <begin position="48"/>
        <end position="161"/>
    </location>
</feature>
<accession>U2Q412</accession>
<evidence type="ECO:0000313" key="13">
    <source>
        <dbReference type="Proteomes" id="UP000016608"/>
    </source>
</evidence>
<dbReference type="Pfam" id="PF00072">
    <property type="entry name" value="Response_reg"/>
    <property type="match status" value="1"/>
</dbReference>
<keyword evidence="5 9" id="KW-0238">DNA-binding</keyword>
<proteinExistence type="predicted"/>
<dbReference type="GO" id="GO:0000156">
    <property type="term" value="F:phosphorelay response regulator activity"/>
    <property type="evidence" value="ECO:0007669"/>
    <property type="project" value="TreeGrafter"/>
</dbReference>
<dbReference type="SMART" id="SM00448">
    <property type="entry name" value="REC"/>
    <property type="match status" value="1"/>
</dbReference>
<dbReference type="GO" id="GO:0000976">
    <property type="term" value="F:transcription cis-regulatory region binding"/>
    <property type="evidence" value="ECO:0007669"/>
    <property type="project" value="TreeGrafter"/>
</dbReference>
<organism evidence="12 13">
    <name type="scientific">Eubacterium ramulus ATCC 29099</name>
    <dbReference type="NCBI Taxonomy" id="1256908"/>
    <lineage>
        <taxon>Bacteria</taxon>
        <taxon>Bacillati</taxon>
        <taxon>Bacillota</taxon>
        <taxon>Clostridia</taxon>
        <taxon>Eubacteriales</taxon>
        <taxon>Eubacteriaceae</taxon>
        <taxon>Eubacterium</taxon>
    </lineage>
</organism>
<dbReference type="GO" id="GO:0006355">
    <property type="term" value="P:regulation of DNA-templated transcription"/>
    <property type="evidence" value="ECO:0007669"/>
    <property type="project" value="InterPro"/>
</dbReference>
<dbReference type="GO" id="GO:0032993">
    <property type="term" value="C:protein-DNA complex"/>
    <property type="evidence" value="ECO:0007669"/>
    <property type="project" value="TreeGrafter"/>
</dbReference>
<dbReference type="GO" id="GO:0005829">
    <property type="term" value="C:cytosol"/>
    <property type="evidence" value="ECO:0007669"/>
    <property type="project" value="TreeGrafter"/>
</dbReference>
<evidence type="ECO:0000256" key="7">
    <source>
        <dbReference type="ARBA" id="ARBA00024867"/>
    </source>
</evidence>
<keyword evidence="4" id="KW-0805">Transcription regulation</keyword>
<evidence type="ECO:0000256" key="1">
    <source>
        <dbReference type="ARBA" id="ARBA00018672"/>
    </source>
</evidence>
<feature type="modified residue" description="4-aspartylphosphate" evidence="8">
    <location>
        <position position="97"/>
    </location>
</feature>
<dbReference type="InterPro" id="IPR011006">
    <property type="entry name" value="CheY-like_superfamily"/>
</dbReference>
<keyword evidence="3" id="KW-0902">Two-component regulatory system</keyword>